<reference evidence="2 3" key="1">
    <citation type="journal article" date="2014" name="Genome Biol. Evol.">
        <title>The genome of the myxosporean Thelohanellus kitauei shows adaptations to nutrient acquisition within its fish host.</title>
        <authorList>
            <person name="Yang Y."/>
            <person name="Xiong J."/>
            <person name="Zhou Z."/>
            <person name="Huo F."/>
            <person name="Miao W."/>
            <person name="Ran C."/>
            <person name="Liu Y."/>
            <person name="Zhang J."/>
            <person name="Feng J."/>
            <person name="Wang M."/>
            <person name="Wang M."/>
            <person name="Wang L."/>
            <person name="Yao B."/>
        </authorList>
    </citation>
    <scope>NUCLEOTIDE SEQUENCE [LARGE SCALE GENOMIC DNA]</scope>
    <source>
        <strain evidence="2">Wuqing</strain>
    </source>
</reference>
<protein>
    <submittedName>
        <fullName evidence="2">Uncharacterized protein</fullName>
    </submittedName>
</protein>
<comment type="caution">
    <text evidence="2">The sequence shown here is derived from an EMBL/GenBank/DDBJ whole genome shotgun (WGS) entry which is preliminary data.</text>
</comment>
<dbReference type="EMBL" id="JWZT01001146">
    <property type="protein sequence ID" value="KII72710.1"/>
    <property type="molecule type" value="Genomic_DNA"/>
</dbReference>
<gene>
    <name evidence="2" type="ORF">RF11_15220</name>
</gene>
<feature type="chain" id="PRO_5013357131" evidence="1">
    <location>
        <begin position="16"/>
        <end position="118"/>
    </location>
</feature>
<organism evidence="2 3">
    <name type="scientific">Thelohanellus kitauei</name>
    <name type="common">Myxosporean</name>
    <dbReference type="NCBI Taxonomy" id="669202"/>
    <lineage>
        <taxon>Eukaryota</taxon>
        <taxon>Metazoa</taxon>
        <taxon>Cnidaria</taxon>
        <taxon>Myxozoa</taxon>
        <taxon>Myxosporea</taxon>
        <taxon>Bivalvulida</taxon>
        <taxon>Platysporina</taxon>
        <taxon>Myxobolidae</taxon>
        <taxon>Thelohanellus</taxon>
    </lineage>
</organism>
<proteinExistence type="predicted"/>
<keyword evidence="1" id="KW-0732">Signal</keyword>
<name>A0A0C2N8R5_THEKT</name>
<keyword evidence="3" id="KW-1185">Reference proteome</keyword>
<dbReference type="Proteomes" id="UP000031668">
    <property type="component" value="Unassembled WGS sequence"/>
</dbReference>
<feature type="signal peptide" evidence="1">
    <location>
        <begin position="1"/>
        <end position="15"/>
    </location>
</feature>
<accession>A0A0C2N8R5</accession>
<evidence type="ECO:0000313" key="3">
    <source>
        <dbReference type="Proteomes" id="UP000031668"/>
    </source>
</evidence>
<evidence type="ECO:0000256" key="1">
    <source>
        <dbReference type="SAM" id="SignalP"/>
    </source>
</evidence>
<sequence>MDIRVVLIFIFLVFSEEPNEPYDFRGEMRCYKIMNHKYFKTVRFKFRRPVFFQPPYMFMKIILKYYREKSTYYRIERFYYHLVSLKEDCLDTFEIFWGESSNESLVSQMNYLRNSRYT</sequence>
<evidence type="ECO:0000313" key="2">
    <source>
        <dbReference type="EMBL" id="KII72710.1"/>
    </source>
</evidence>
<dbReference type="AlphaFoldDB" id="A0A0C2N8R5"/>